<reference evidence="1 2" key="1">
    <citation type="submission" date="2022-10" db="EMBL/GenBank/DDBJ databases">
        <title>Chitinophaga nivalis PC15 sp. nov., isolated from Pyeongchang county, South Korea.</title>
        <authorList>
            <person name="Trinh H.N."/>
        </authorList>
    </citation>
    <scope>NUCLEOTIDE SEQUENCE [LARGE SCALE GENOMIC DNA]</scope>
    <source>
        <strain evidence="1 2">PC14</strain>
    </source>
</reference>
<keyword evidence="2" id="KW-1185">Reference proteome</keyword>
<evidence type="ECO:0000313" key="1">
    <source>
        <dbReference type="EMBL" id="MCW3485913.1"/>
    </source>
</evidence>
<organism evidence="1 2">
    <name type="scientific">Chitinophaga nivalis</name>
    <dbReference type="NCBI Taxonomy" id="2991709"/>
    <lineage>
        <taxon>Bacteria</taxon>
        <taxon>Pseudomonadati</taxon>
        <taxon>Bacteroidota</taxon>
        <taxon>Chitinophagia</taxon>
        <taxon>Chitinophagales</taxon>
        <taxon>Chitinophagaceae</taxon>
        <taxon>Chitinophaga</taxon>
    </lineage>
</organism>
<accession>A0ABT3IPL3</accession>
<name>A0ABT3IPL3_9BACT</name>
<proteinExistence type="predicted"/>
<protein>
    <submittedName>
        <fullName evidence="1">Uncharacterized protein</fullName>
    </submittedName>
</protein>
<dbReference type="Proteomes" id="UP001207742">
    <property type="component" value="Unassembled WGS sequence"/>
</dbReference>
<dbReference type="RefSeq" id="WP_264732730.1">
    <property type="nucleotide sequence ID" value="NZ_JAPDNR010000001.1"/>
</dbReference>
<dbReference type="EMBL" id="JAPDNS010000002">
    <property type="protein sequence ID" value="MCW3485913.1"/>
    <property type="molecule type" value="Genomic_DNA"/>
</dbReference>
<gene>
    <name evidence="1" type="ORF">OL497_18560</name>
</gene>
<comment type="caution">
    <text evidence="1">The sequence shown here is derived from an EMBL/GenBank/DDBJ whole genome shotgun (WGS) entry which is preliminary data.</text>
</comment>
<sequence length="250" mass="29408">MMNIPADCIRLFPKYEAVFYDELEMHQRYFLPVCSVNLRFLMPEKDEWHHFISVKEIYDGCVGEMTTDWHTRYTKPDTFGFDVIDGKYRFDADWRYFTVDTIITPEDYGKTYDEHEIEYNMNDSMYALKKQYYEQYGALYDGDFNCPGLQVDDIRRLERLRLLRPEDLHKDAITEYALELRSRLIGGVLTDLLDQNPDKDDVEPPLKDNGAAFDYIGCMPGYDFQLHGADQISLFYDGEGKKAVVTLSYT</sequence>
<evidence type="ECO:0000313" key="2">
    <source>
        <dbReference type="Proteomes" id="UP001207742"/>
    </source>
</evidence>